<evidence type="ECO:0000256" key="2">
    <source>
        <dbReference type="SAM" id="Phobius"/>
    </source>
</evidence>
<organism evidence="4 5">
    <name type="scientific">Actinokineospora auranticolor</name>
    <dbReference type="NCBI Taxonomy" id="155976"/>
    <lineage>
        <taxon>Bacteria</taxon>
        <taxon>Bacillati</taxon>
        <taxon>Actinomycetota</taxon>
        <taxon>Actinomycetes</taxon>
        <taxon>Pseudonocardiales</taxon>
        <taxon>Pseudonocardiaceae</taxon>
        <taxon>Actinokineospora</taxon>
    </lineage>
</organism>
<feature type="signal peptide" evidence="3">
    <location>
        <begin position="1"/>
        <end position="40"/>
    </location>
</feature>
<sequence>MRTLHKGRLTMKTSDPRPRRVTRLLAAVGLVLATGSFSLAAQLPAAAQADSGVTKEVTFENGDKGRVTVNKTENMRRETVRVEWSGFLPTNNVSGLPFNALQPNSERMPVAVMQCRGKNPTREQCVWYEYGADRYALEFDPAEAATDGVYETGYVPFVDTKGETHYLDDCPPVGGECGDGITDHPGDWFTFGRQARLAFTGADGKGAIDFEVRTGDEMPNSLGCGRVIVPGTAPIECSLVVVPVRPMPCTSPDVPAGCPDSISDDYTLLNSYVMAMSGSNWKNRFVFPLDFLPQEGYCPLDANARLPMAGSEIAAEAVYRWIPALCTGAAAIPSSYTPVGEGEARRQYHQGLQSFVVGSRPVRPEDTDRATAHAPLSIGGFVFAYMIDRPDNQQQVTHLRLNARLVAKLITQSYRGRWGGEPDLSGVDPTTRFLPNQPETLFGDQEFLSLNPDLTGLILDSTMSTPLLVTGDGDLPHAVTSWLLADPDAAAFLKGTPDQWGTKVNPAFLDWPTPADQFDYRDTFVGNRDARPAKDGQCTVTNPTTGAEERYTCARHAAQLHELLAQRSSKLRDIGTNLLNGQTLQSTEWDLNAGVWKRPAPQRLGGRSLIGITDYATALRYRVPVAELANGKDATGRPVFVTPNDQSMLAAVRSGVLDQTTGTIGLDYTKLGAAAYPGTTIDYAAVATTGLTAPTADRYAKILEFAASPQAQTTGPNLGALPLGYLPLPEELRVQTRTVATAVREQKAAVPPPPFTDPKTIGTSGGASARGSVGNTVNAAGGNNNSAPAAGPAAQAAAPAGAAPANAEQATAKRAVVNTQADRSGFLKWGLPIALALGLLAAVAVPLGWLGSQPGTPVNRFFLGLRDAVRRR</sequence>
<evidence type="ECO:0000256" key="1">
    <source>
        <dbReference type="SAM" id="MobiDB-lite"/>
    </source>
</evidence>
<keyword evidence="2" id="KW-0472">Membrane</keyword>
<evidence type="ECO:0000313" key="4">
    <source>
        <dbReference type="EMBL" id="PPK64864.1"/>
    </source>
</evidence>
<feature type="region of interest" description="Disordered" evidence="1">
    <location>
        <begin position="744"/>
        <end position="792"/>
    </location>
</feature>
<evidence type="ECO:0008006" key="6">
    <source>
        <dbReference type="Google" id="ProtNLM"/>
    </source>
</evidence>
<keyword evidence="2" id="KW-0812">Transmembrane</keyword>
<reference evidence="4 5" key="1">
    <citation type="submission" date="2018-02" db="EMBL/GenBank/DDBJ databases">
        <title>Genomic Encyclopedia of Archaeal and Bacterial Type Strains, Phase II (KMG-II): from individual species to whole genera.</title>
        <authorList>
            <person name="Goeker M."/>
        </authorList>
    </citation>
    <scope>NUCLEOTIDE SEQUENCE [LARGE SCALE GENOMIC DNA]</scope>
    <source>
        <strain evidence="4 5">YU 961-1</strain>
    </source>
</reference>
<dbReference type="AlphaFoldDB" id="A0A2S6GI10"/>
<evidence type="ECO:0000313" key="5">
    <source>
        <dbReference type="Proteomes" id="UP000239203"/>
    </source>
</evidence>
<dbReference type="SUPFAM" id="SSF53850">
    <property type="entry name" value="Periplasmic binding protein-like II"/>
    <property type="match status" value="1"/>
</dbReference>
<name>A0A2S6GI10_9PSEU</name>
<keyword evidence="3" id="KW-0732">Signal</keyword>
<feature type="compositionally biased region" description="Low complexity" evidence="1">
    <location>
        <begin position="771"/>
        <end position="792"/>
    </location>
</feature>
<keyword evidence="5" id="KW-1185">Reference proteome</keyword>
<feature type="transmembrane region" description="Helical" evidence="2">
    <location>
        <begin position="829"/>
        <end position="850"/>
    </location>
</feature>
<protein>
    <recommendedName>
        <fullName evidence="6">ABC-type phosphate transport system substrate-binding protein</fullName>
    </recommendedName>
</protein>
<gene>
    <name evidence="4" type="ORF">CLV40_117103</name>
</gene>
<keyword evidence="2" id="KW-1133">Transmembrane helix</keyword>
<feature type="chain" id="PRO_5039332461" description="ABC-type phosphate transport system substrate-binding protein" evidence="3">
    <location>
        <begin position="41"/>
        <end position="872"/>
    </location>
</feature>
<comment type="caution">
    <text evidence="4">The sequence shown here is derived from an EMBL/GenBank/DDBJ whole genome shotgun (WGS) entry which is preliminary data.</text>
</comment>
<dbReference type="EMBL" id="PTIX01000017">
    <property type="protein sequence ID" value="PPK64864.1"/>
    <property type="molecule type" value="Genomic_DNA"/>
</dbReference>
<dbReference type="Proteomes" id="UP000239203">
    <property type="component" value="Unassembled WGS sequence"/>
</dbReference>
<accession>A0A2S6GI10</accession>
<dbReference type="Gene3D" id="3.40.190.10">
    <property type="entry name" value="Periplasmic binding protein-like II"/>
    <property type="match status" value="4"/>
</dbReference>
<proteinExistence type="predicted"/>
<evidence type="ECO:0000256" key="3">
    <source>
        <dbReference type="SAM" id="SignalP"/>
    </source>
</evidence>